<feature type="compositionally biased region" description="Acidic residues" evidence="1">
    <location>
        <begin position="225"/>
        <end position="235"/>
    </location>
</feature>
<feature type="compositionally biased region" description="Polar residues" evidence="1">
    <location>
        <begin position="148"/>
        <end position="157"/>
    </location>
</feature>
<name>A0A9P6FFQ7_9FUNG</name>
<sequence>MPTPPKAIDPALLLAYLSSNHPQDTQFLQIFNSFHPTISTANSNEHPLRLYIVQQPAPAKHRRSYVEIKDLRALCGHDPATDLAASVSDAPGGGEGAAMSDLKDSVLVMRRILEAPVLTAETLACLPGSDGSTAGSGSDSTRGDGSSNAGDDTSSSLADDDMTGGNGVSGGEMELSKMFLGMSMGISDHSDGSDSTLPPPSSTNTPAQSLPEQVDYQSDGAAGDIYDDEDEDGTNDDTREGKRARHSTTAINPHQALPPFFRPLIKDGKVQFEIWVVAFLKPQLLADLPPKPCPGGGPHMQSSSQWTERVNELLDSTELQRFVTSEVAGGRIGVDFKKIMAEKKDGRKSTRTVIR</sequence>
<dbReference type="EMBL" id="JAAAXW010000022">
    <property type="protein sequence ID" value="KAF9549090.1"/>
    <property type="molecule type" value="Genomic_DNA"/>
</dbReference>
<reference evidence="2" key="1">
    <citation type="journal article" date="2020" name="Fungal Divers.">
        <title>Resolving the Mortierellaceae phylogeny through synthesis of multi-gene phylogenetics and phylogenomics.</title>
        <authorList>
            <person name="Vandepol N."/>
            <person name="Liber J."/>
            <person name="Desiro A."/>
            <person name="Na H."/>
            <person name="Kennedy M."/>
            <person name="Barry K."/>
            <person name="Grigoriev I.V."/>
            <person name="Miller A.N."/>
            <person name="O'Donnell K."/>
            <person name="Stajich J.E."/>
            <person name="Bonito G."/>
        </authorList>
    </citation>
    <scope>NUCLEOTIDE SEQUENCE</scope>
    <source>
        <strain evidence="2">NRRL 2591</strain>
    </source>
</reference>
<dbReference type="AlphaFoldDB" id="A0A9P6FFQ7"/>
<evidence type="ECO:0000313" key="2">
    <source>
        <dbReference type="EMBL" id="KAF9549090.1"/>
    </source>
</evidence>
<evidence type="ECO:0000313" key="3">
    <source>
        <dbReference type="Proteomes" id="UP000723463"/>
    </source>
</evidence>
<feature type="region of interest" description="Disordered" evidence="1">
    <location>
        <begin position="125"/>
        <end position="247"/>
    </location>
</feature>
<organism evidence="2 3">
    <name type="scientific">Mortierella hygrophila</name>
    <dbReference type="NCBI Taxonomy" id="979708"/>
    <lineage>
        <taxon>Eukaryota</taxon>
        <taxon>Fungi</taxon>
        <taxon>Fungi incertae sedis</taxon>
        <taxon>Mucoromycota</taxon>
        <taxon>Mortierellomycotina</taxon>
        <taxon>Mortierellomycetes</taxon>
        <taxon>Mortierellales</taxon>
        <taxon>Mortierellaceae</taxon>
        <taxon>Mortierella</taxon>
    </lineage>
</organism>
<accession>A0A9P6FFQ7</accession>
<feature type="compositionally biased region" description="Low complexity" evidence="1">
    <location>
        <begin position="128"/>
        <end position="147"/>
    </location>
</feature>
<dbReference type="Proteomes" id="UP000723463">
    <property type="component" value="Unassembled WGS sequence"/>
</dbReference>
<evidence type="ECO:0000256" key="1">
    <source>
        <dbReference type="SAM" id="MobiDB-lite"/>
    </source>
</evidence>
<keyword evidence="3" id="KW-1185">Reference proteome</keyword>
<protein>
    <submittedName>
        <fullName evidence="2">Uncharacterized protein</fullName>
    </submittedName>
</protein>
<proteinExistence type="predicted"/>
<comment type="caution">
    <text evidence="2">The sequence shown here is derived from an EMBL/GenBank/DDBJ whole genome shotgun (WGS) entry which is preliminary data.</text>
</comment>
<gene>
    <name evidence="2" type="ORF">EC957_004728</name>
</gene>